<dbReference type="PANTHER" id="PTHR32089:SF112">
    <property type="entry name" value="LYSOZYME-LIKE PROTEIN-RELATED"/>
    <property type="match status" value="1"/>
</dbReference>
<keyword evidence="4" id="KW-0472">Membrane</keyword>
<reference evidence="7 8" key="1">
    <citation type="submission" date="2024-02" db="EMBL/GenBank/DDBJ databases">
        <title>Bacterial strain from lacustrine sediment.</title>
        <authorList>
            <person name="Petit C."/>
            <person name="Fadhlaoui K."/>
        </authorList>
    </citation>
    <scope>NUCLEOTIDE SEQUENCE [LARGE SCALE GENOMIC DNA]</scope>
    <source>
        <strain evidence="7 8">IPX-CK</strain>
    </source>
</reference>
<evidence type="ECO:0000259" key="6">
    <source>
        <dbReference type="PROSITE" id="PS50885"/>
    </source>
</evidence>
<organism evidence="7 8">
    <name type="scientific">Kineothrix sedimenti</name>
    <dbReference type="NCBI Taxonomy" id="3123317"/>
    <lineage>
        <taxon>Bacteria</taxon>
        <taxon>Bacillati</taxon>
        <taxon>Bacillota</taxon>
        <taxon>Clostridia</taxon>
        <taxon>Lachnospirales</taxon>
        <taxon>Lachnospiraceae</taxon>
        <taxon>Kineothrix</taxon>
    </lineage>
</organism>
<proteinExistence type="inferred from homology"/>
<dbReference type="EMBL" id="CP146256">
    <property type="protein sequence ID" value="XAH74572.1"/>
    <property type="molecule type" value="Genomic_DNA"/>
</dbReference>
<evidence type="ECO:0000313" key="8">
    <source>
        <dbReference type="Proteomes" id="UP001451571"/>
    </source>
</evidence>
<dbReference type="SMART" id="SM00283">
    <property type="entry name" value="MA"/>
    <property type="match status" value="1"/>
</dbReference>
<dbReference type="Proteomes" id="UP001451571">
    <property type="component" value="Chromosome"/>
</dbReference>
<sequence>MRKSIGVKILGLVGILLLTGLAGSITSTFLIRNMNEKAQIIANDNMDAVTLLFNTARSVERVQKFVNSSSEDSNSEAEAAATAFAELEEVLSVFDNEEIMSALHIYQEAYTAYVQAASQMGRMMPDTAQQEAGDALGGMEDMAAQNTEMDEAAIQLDNAYGDLYTLIRTEVVAASDMLNAQYQFSTVLNYGIIAFILLLGAVIVVVTLIAIIRPIKSANSQLNEIISEIDEGKGDLTKRLVTRNRDEIGSLVFGINAFLDKLESIMQKIQLKSVSLGESVEIVLDQVSESEQSVNDFSATMQQLAAGMEEVSATSAQLGSGVNQIFDAIKYMNIQVKDGKNLSQDIEIRSREFSESAENSKQSTNDIVTELKEGLSTSIEKSKSVIKIQELTNEILNISSQTNLLALNASIEAARAGDVGKGFAVVADEIRSLAENSRSTANNIQNISNLVTESVEKLADNSKRMLDYVDTSILTDYDNFVRILEKYSVDSKRLNEIMEEFFSSASGLETTMGEMNNGISEITSTIDESAKGITDTAALTSDLVSSITLITDKTKESKIVGEELQSEVRVFEKI</sequence>
<dbReference type="PROSITE" id="PS50111">
    <property type="entry name" value="CHEMOTAXIS_TRANSDUC_2"/>
    <property type="match status" value="1"/>
</dbReference>
<dbReference type="InterPro" id="IPR004089">
    <property type="entry name" value="MCPsignal_dom"/>
</dbReference>
<keyword evidence="4" id="KW-0812">Transmembrane</keyword>
<feature type="transmembrane region" description="Helical" evidence="4">
    <location>
        <begin position="187"/>
        <end position="212"/>
    </location>
</feature>
<name>A0ABZ3EY28_9FIRM</name>
<keyword evidence="4" id="KW-1133">Transmembrane helix</keyword>
<evidence type="ECO:0000256" key="2">
    <source>
        <dbReference type="ARBA" id="ARBA00029447"/>
    </source>
</evidence>
<evidence type="ECO:0000256" key="1">
    <source>
        <dbReference type="ARBA" id="ARBA00023224"/>
    </source>
</evidence>
<dbReference type="PANTHER" id="PTHR32089">
    <property type="entry name" value="METHYL-ACCEPTING CHEMOTAXIS PROTEIN MCPB"/>
    <property type="match status" value="1"/>
</dbReference>
<accession>A0ABZ3EY28</accession>
<dbReference type="SMART" id="SM00304">
    <property type="entry name" value="HAMP"/>
    <property type="match status" value="1"/>
</dbReference>
<dbReference type="InterPro" id="IPR003660">
    <property type="entry name" value="HAMP_dom"/>
</dbReference>
<dbReference type="Pfam" id="PF00015">
    <property type="entry name" value="MCPsignal"/>
    <property type="match status" value="1"/>
</dbReference>
<keyword evidence="8" id="KW-1185">Reference proteome</keyword>
<dbReference type="RefSeq" id="WP_342758161.1">
    <property type="nucleotide sequence ID" value="NZ_CP146256.1"/>
</dbReference>
<evidence type="ECO:0000256" key="3">
    <source>
        <dbReference type="PROSITE-ProRule" id="PRU00284"/>
    </source>
</evidence>
<dbReference type="PROSITE" id="PS50885">
    <property type="entry name" value="HAMP"/>
    <property type="match status" value="1"/>
</dbReference>
<feature type="domain" description="Methyl-accepting transducer" evidence="5">
    <location>
        <begin position="272"/>
        <end position="537"/>
    </location>
</feature>
<protein>
    <submittedName>
        <fullName evidence="7">Methyl-accepting chemotaxis protein</fullName>
    </submittedName>
</protein>
<keyword evidence="1 3" id="KW-0807">Transducer</keyword>
<comment type="similarity">
    <text evidence="2">Belongs to the methyl-accepting chemotaxis (MCP) protein family.</text>
</comment>
<dbReference type="SUPFAM" id="SSF58104">
    <property type="entry name" value="Methyl-accepting chemotaxis protein (MCP) signaling domain"/>
    <property type="match status" value="1"/>
</dbReference>
<dbReference type="Gene3D" id="1.10.287.950">
    <property type="entry name" value="Methyl-accepting chemotaxis protein"/>
    <property type="match status" value="1"/>
</dbReference>
<feature type="domain" description="HAMP" evidence="6">
    <location>
        <begin position="209"/>
        <end position="267"/>
    </location>
</feature>
<evidence type="ECO:0000259" key="5">
    <source>
        <dbReference type="PROSITE" id="PS50111"/>
    </source>
</evidence>
<evidence type="ECO:0000313" key="7">
    <source>
        <dbReference type="EMBL" id="XAH74572.1"/>
    </source>
</evidence>
<evidence type="ECO:0000256" key="4">
    <source>
        <dbReference type="SAM" id="Phobius"/>
    </source>
</evidence>
<gene>
    <name evidence="7" type="ORF">V6984_02080</name>
</gene>
<dbReference type="Pfam" id="PF00672">
    <property type="entry name" value="HAMP"/>
    <property type="match status" value="1"/>
</dbReference>
<dbReference type="CDD" id="cd06225">
    <property type="entry name" value="HAMP"/>
    <property type="match status" value="1"/>
</dbReference>